<dbReference type="GeneID" id="85315556"/>
<keyword evidence="1" id="KW-0732">Signal</keyword>
<sequence length="312" mass="32166">MHCKKIVVSLAAASTAAAQRPEDTPICDYYTTALLKNNTAENQYTLLTLLVNTVVIGNYTQPNVGVVVPGILAAGKYNGTDVNLMPYFNGELKSSNRGGKTGVAVNFLDGGGAAPLQKNMPADDPKSNQYFLLTHLYQFFGALLSCSEYGMGAFPDFGGHASMYEVHKFMDLGPSELGYFIEQVALAASSFGVADSDVAVVGKALSGLFGMRCSPPATAIPAQGPQLQAICIEDTCPLSPDAVCAKYMPAVEPQPNSTGAAGGTLNHSVTPTVTMSSPATTTMGPTAVSQAGAAATGLGMAAIAGGFAMLML</sequence>
<proteinExistence type="predicted"/>
<evidence type="ECO:0000256" key="1">
    <source>
        <dbReference type="SAM" id="SignalP"/>
    </source>
</evidence>
<keyword evidence="3" id="KW-1185">Reference proteome</keyword>
<dbReference type="RefSeq" id="XP_060288263.1">
    <property type="nucleotide sequence ID" value="XM_060432369.1"/>
</dbReference>
<evidence type="ECO:0000313" key="2">
    <source>
        <dbReference type="EMBL" id="KAK1772050.1"/>
    </source>
</evidence>
<dbReference type="AlphaFoldDB" id="A0AAJ0FTD8"/>
<comment type="caution">
    <text evidence="2">The sequence shown here is derived from an EMBL/GenBank/DDBJ whole genome shotgun (WGS) entry which is preliminary data.</text>
</comment>
<evidence type="ECO:0000313" key="3">
    <source>
        <dbReference type="Proteomes" id="UP001244011"/>
    </source>
</evidence>
<reference evidence="2" key="1">
    <citation type="submission" date="2023-06" db="EMBL/GenBank/DDBJ databases">
        <title>Genome-scale phylogeny and comparative genomics of the fungal order Sordariales.</title>
        <authorList>
            <consortium name="Lawrence Berkeley National Laboratory"/>
            <person name="Hensen N."/>
            <person name="Bonometti L."/>
            <person name="Westerberg I."/>
            <person name="Brannstrom I.O."/>
            <person name="Guillou S."/>
            <person name="Cros-Aarteil S."/>
            <person name="Calhoun S."/>
            <person name="Haridas S."/>
            <person name="Kuo A."/>
            <person name="Mondo S."/>
            <person name="Pangilinan J."/>
            <person name="Riley R."/>
            <person name="Labutti K."/>
            <person name="Andreopoulos B."/>
            <person name="Lipzen A."/>
            <person name="Chen C."/>
            <person name="Yanf M."/>
            <person name="Daum C."/>
            <person name="Ng V."/>
            <person name="Clum A."/>
            <person name="Steindorff A."/>
            <person name="Ohm R."/>
            <person name="Martin F."/>
            <person name="Silar P."/>
            <person name="Natvig D."/>
            <person name="Lalanne C."/>
            <person name="Gautier V."/>
            <person name="Ament-Velasquez S.L."/>
            <person name="Kruys A."/>
            <person name="Hutchinson M.I."/>
            <person name="Powell A.J."/>
            <person name="Barry K."/>
            <person name="Miller A.N."/>
            <person name="Grigoriev I.V."/>
            <person name="Debuchy R."/>
            <person name="Gladieux P."/>
            <person name="Thoren M.H."/>
            <person name="Johannesson H."/>
        </authorList>
    </citation>
    <scope>NUCLEOTIDE SEQUENCE</scope>
    <source>
        <strain evidence="2">8032-3</strain>
    </source>
</reference>
<accession>A0AAJ0FTD8</accession>
<gene>
    <name evidence="2" type="ORF">QBC33DRAFT_608700</name>
</gene>
<name>A0AAJ0FTD8_9PEZI</name>
<dbReference type="EMBL" id="MU838998">
    <property type="protein sequence ID" value="KAK1772050.1"/>
    <property type="molecule type" value="Genomic_DNA"/>
</dbReference>
<feature type="signal peptide" evidence="1">
    <location>
        <begin position="1"/>
        <end position="18"/>
    </location>
</feature>
<dbReference type="Proteomes" id="UP001244011">
    <property type="component" value="Unassembled WGS sequence"/>
</dbReference>
<feature type="chain" id="PRO_5042544502" description="Heme haloperoxidase family profile domain-containing protein" evidence="1">
    <location>
        <begin position="19"/>
        <end position="312"/>
    </location>
</feature>
<evidence type="ECO:0008006" key="4">
    <source>
        <dbReference type="Google" id="ProtNLM"/>
    </source>
</evidence>
<protein>
    <recommendedName>
        <fullName evidence="4">Heme haloperoxidase family profile domain-containing protein</fullName>
    </recommendedName>
</protein>
<organism evidence="2 3">
    <name type="scientific">Phialemonium atrogriseum</name>
    <dbReference type="NCBI Taxonomy" id="1093897"/>
    <lineage>
        <taxon>Eukaryota</taxon>
        <taxon>Fungi</taxon>
        <taxon>Dikarya</taxon>
        <taxon>Ascomycota</taxon>
        <taxon>Pezizomycotina</taxon>
        <taxon>Sordariomycetes</taxon>
        <taxon>Sordariomycetidae</taxon>
        <taxon>Cephalothecales</taxon>
        <taxon>Cephalothecaceae</taxon>
        <taxon>Phialemonium</taxon>
    </lineage>
</organism>